<comment type="caution">
    <text evidence="3">The sequence shown here is derived from an EMBL/GenBank/DDBJ whole genome shotgun (WGS) entry which is preliminary data.</text>
</comment>
<feature type="compositionally biased region" description="Polar residues" evidence="1">
    <location>
        <begin position="1151"/>
        <end position="1161"/>
    </location>
</feature>
<dbReference type="AlphaFoldDB" id="A0AAD8VKU2"/>
<dbReference type="Proteomes" id="UP001231189">
    <property type="component" value="Unassembled WGS sequence"/>
</dbReference>
<proteinExistence type="predicted"/>
<evidence type="ECO:0000259" key="2">
    <source>
        <dbReference type="Pfam" id="PF10536"/>
    </source>
</evidence>
<dbReference type="InterPro" id="IPR019557">
    <property type="entry name" value="AminoTfrase-like_pln_mobile"/>
</dbReference>
<feature type="compositionally biased region" description="Basic and acidic residues" evidence="1">
    <location>
        <begin position="89"/>
        <end position="106"/>
    </location>
</feature>
<gene>
    <name evidence="3" type="ORF">QYE76_035075</name>
</gene>
<dbReference type="GO" id="GO:0010073">
    <property type="term" value="P:meristem maintenance"/>
    <property type="evidence" value="ECO:0007669"/>
    <property type="project" value="InterPro"/>
</dbReference>
<feature type="compositionally biased region" description="Low complexity" evidence="1">
    <location>
        <begin position="1085"/>
        <end position="1097"/>
    </location>
</feature>
<accession>A0AAD8VKU2</accession>
<feature type="compositionally biased region" description="Basic and acidic residues" evidence="1">
    <location>
        <begin position="9"/>
        <end position="18"/>
    </location>
</feature>
<feature type="region of interest" description="Disordered" evidence="1">
    <location>
        <begin position="305"/>
        <end position="417"/>
    </location>
</feature>
<feature type="region of interest" description="Disordered" evidence="1">
    <location>
        <begin position="1043"/>
        <end position="1166"/>
    </location>
</feature>
<dbReference type="Pfam" id="PF10536">
    <property type="entry name" value="PMD"/>
    <property type="match status" value="1"/>
</dbReference>
<evidence type="ECO:0000256" key="1">
    <source>
        <dbReference type="SAM" id="MobiDB-lite"/>
    </source>
</evidence>
<sequence length="1191" mass="131715">MEAPAHDNSCVKEEEKNHQIIQDTPCAEVKEPASHAKVHDDNGGCKDEEGKGELEVAATDTDTNTDEGQGIAQEVAAKLAIQNGPAEAEAEHTKEGRSGRGAKKTDNAAAKAKGAIVPVDDDTDDDVAAPEGVKKTEKTAVIPIDDETADEVVAPADDQAPVAASVAPEEAAEAAEEEVTKNGKEDASMVMKWWRLVVVLGAELLLVRGGAELLRAVRAARAAAVGEAAHATRVKDWLTECFGLNPEVHTVGVHALWTKSLSNILWYLRLVDDTSKWVSWLKGSDRRGTNPVALVLPVAKEVAPPEGRYGVGGGYESGHSSQAPGGGGGYESGQSSQAPGGGGGYEPGQSSHAEDVYGGQGDGYVGEDGEVDGDEENGYMQNQMEEEDTEGESDADDSDGSDDGAEVPIPGRWNQNFSSAMTINDGLDSNWEYHQNNVAVGAMFPSKRHVQDVIVKWAMATQRLLKTTVSSGKYLTMECHDINCPGRVHGYVPKYDTTWRVSDFIAHTCELASIRNDHCNLSSNLIARLLYTEIVEGQAMGVRGIIKNVKKHHLYNISYGKAWRAKQRALEMRFEMAGRSLLNRDIERAHRAAKLEANPNSLSPMVTRGGNQNWQIHPGWVQRLKWAGLLPFARLVEATRSEVIGERVGTPIKRLQQDHSLLTNLVDRWRPKTHTFHFRWGEMAPTLQDVSFLLGLPLAGQPIGPLAKPVLWDQEMSARFEGTRAGQTEFLCEDHGPKCDWLLNFEVSQFTPPMSEAQITRSLEAYILWLLGKVMFTENHQTTISRRFIPIALEIAEAQTADDIIQRSWGSAVLASTYRGLCNACTLVSPKSGLLGCPLFLQLWSWERFPIGRPDIDAQRFGANELDDPDHIDMPTFGILWTRRERRFARDQVRNCYPAFTEQFDVLDDRAVIWQPYMAAAVHARYPDGISNLCYRDCAYWMTQSKIIFHVSVEIMAQQRIMRQFGSRQLVDPPPPIAPLPAYVHKYNRKGTSHSSTWWLQRVGLYVAEWDGATTHVWPNDEQFDPQEFDAYLQRYTAATRVRLIPPTDPAEAPPTSMHDMYPTQSTAGSRQHAFRRRSAPPPSTATLQTAAATATSHTDRDTRPPPPDRAGGSSWQQHTPSVDDFQYQHGSRPRLTPTATPRPPPPDQAGGSSWQQQHHTPSFDDLQYYQQQAAFDQIHAAHCVQSFMGS</sequence>
<feature type="region of interest" description="Disordered" evidence="1">
    <location>
        <begin position="1"/>
        <end position="129"/>
    </location>
</feature>
<reference evidence="3" key="1">
    <citation type="submission" date="2023-07" db="EMBL/GenBank/DDBJ databases">
        <title>A chromosome-level genome assembly of Lolium multiflorum.</title>
        <authorList>
            <person name="Chen Y."/>
            <person name="Copetti D."/>
            <person name="Kolliker R."/>
            <person name="Studer B."/>
        </authorList>
    </citation>
    <scope>NUCLEOTIDE SEQUENCE</scope>
    <source>
        <strain evidence="3">02402/16</strain>
        <tissue evidence="3">Leaf</tissue>
    </source>
</reference>
<dbReference type="PANTHER" id="PTHR46033:SF78">
    <property type="entry name" value="OS06G0232700 PROTEIN"/>
    <property type="match status" value="1"/>
</dbReference>
<evidence type="ECO:0000313" key="3">
    <source>
        <dbReference type="EMBL" id="KAK1611402.1"/>
    </source>
</evidence>
<dbReference type="PANTHER" id="PTHR46033">
    <property type="entry name" value="PROTEIN MAIN-LIKE 2"/>
    <property type="match status" value="1"/>
</dbReference>
<organism evidence="3 4">
    <name type="scientific">Lolium multiflorum</name>
    <name type="common">Italian ryegrass</name>
    <name type="synonym">Lolium perenne subsp. multiflorum</name>
    <dbReference type="NCBI Taxonomy" id="4521"/>
    <lineage>
        <taxon>Eukaryota</taxon>
        <taxon>Viridiplantae</taxon>
        <taxon>Streptophyta</taxon>
        <taxon>Embryophyta</taxon>
        <taxon>Tracheophyta</taxon>
        <taxon>Spermatophyta</taxon>
        <taxon>Magnoliopsida</taxon>
        <taxon>Liliopsida</taxon>
        <taxon>Poales</taxon>
        <taxon>Poaceae</taxon>
        <taxon>BOP clade</taxon>
        <taxon>Pooideae</taxon>
        <taxon>Poodae</taxon>
        <taxon>Poeae</taxon>
        <taxon>Poeae Chloroplast Group 2 (Poeae type)</taxon>
        <taxon>Loliodinae</taxon>
        <taxon>Loliinae</taxon>
        <taxon>Lolium</taxon>
    </lineage>
</organism>
<feature type="compositionally biased region" description="Acidic residues" evidence="1">
    <location>
        <begin position="119"/>
        <end position="128"/>
    </location>
</feature>
<keyword evidence="4" id="KW-1185">Reference proteome</keyword>
<dbReference type="EMBL" id="JAUUTY010000007">
    <property type="protein sequence ID" value="KAK1611402.1"/>
    <property type="molecule type" value="Genomic_DNA"/>
</dbReference>
<feature type="compositionally biased region" description="Acidic residues" evidence="1">
    <location>
        <begin position="365"/>
        <end position="377"/>
    </location>
</feature>
<name>A0AAD8VKU2_LOLMU</name>
<feature type="domain" description="Aminotransferase-like plant mobile" evidence="2">
    <location>
        <begin position="654"/>
        <end position="994"/>
    </location>
</feature>
<feature type="compositionally biased region" description="Basic and acidic residues" evidence="1">
    <location>
        <begin position="28"/>
        <end position="54"/>
    </location>
</feature>
<feature type="compositionally biased region" description="Acidic residues" evidence="1">
    <location>
        <begin position="384"/>
        <end position="405"/>
    </location>
</feature>
<protein>
    <recommendedName>
        <fullName evidence="2">Aminotransferase-like plant mobile domain-containing protein</fullName>
    </recommendedName>
</protein>
<dbReference type="InterPro" id="IPR044824">
    <property type="entry name" value="MAIN-like"/>
</dbReference>
<evidence type="ECO:0000313" key="4">
    <source>
        <dbReference type="Proteomes" id="UP001231189"/>
    </source>
</evidence>